<dbReference type="RefSeq" id="WP_087071401.1">
    <property type="nucleotide sequence ID" value="NZ_CP021170.1"/>
</dbReference>
<sequence length="138" mass="14406">MFKKIITSTLAASLSLSLFGVASTSASAEPSAETMSVQAQSVTYGPYSFGSKSTKLDLDGGVDVRIFIYNPAPRQLVYFTVYANDGKQVVVKMPMRATGPGGAVYQSTVGFGSFHGSGYQVSITAPDGVKGTFSVTPV</sequence>
<dbReference type="KEGG" id="pbv:AR543_p0086"/>
<protein>
    <submittedName>
        <fullName evidence="2">Uncharacterized protein</fullName>
    </submittedName>
</protein>
<accession>A0A1X9T472</accession>
<dbReference type="EMBL" id="CP021170">
    <property type="protein sequence ID" value="ARR10694.1"/>
    <property type="molecule type" value="Genomic_DNA"/>
</dbReference>
<dbReference type="InterPro" id="IPR010916">
    <property type="entry name" value="TonB_box_CS"/>
</dbReference>
<proteinExistence type="predicted"/>
<geneLocation type="plasmid" evidence="2 3">
    <name>unnamed1</name>
</geneLocation>
<keyword evidence="2" id="KW-0614">Plasmid</keyword>
<feature type="chain" id="PRO_5012349660" evidence="1">
    <location>
        <begin position="29"/>
        <end position="138"/>
    </location>
</feature>
<dbReference type="Proteomes" id="UP000078148">
    <property type="component" value="Plasmid unnamed1"/>
</dbReference>
<evidence type="ECO:0000256" key="1">
    <source>
        <dbReference type="SAM" id="SignalP"/>
    </source>
</evidence>
<reference evidence="2 3" key="1">
    <citation type="journal article" date="2016" name="Int. J. Syst. Evol. Microbiol.">
        <title>Paenibacillus damxungensis sp. nov., isolated from raw yak (Bos grunniens) milk.</title>
        <authorList>
            <person name="Wu Z."/>
            <person name="Gao C."/>
            <person name="Han J."/>
            <person name="Liu Z."/>
        </authorList>
    </citation>
    <scope>NUCLEOTIDE SEQUENCE [LARGE SCALE GENOMIC DNA]</scope>
    <source>
        <strain evidence="2 3">BD3526</strain>
        <plasmid evidence="2 3">unnamed1</plasmid>
    </source>
</reference>
<dbReference type="PROSITE" id="PS00430">
    <property type="entry name" value="TONB_DEPENDENT_REC_1"/>
    <property type="match status" value="1"/>
</dbReference>
<organism evidence="2 3">
    <name type="scientific">Paenibacillus bovis</name>
    <dbReference type="NCBI Taxonomy" id="1616788"/>
    <lineage>
        <taxon>Bacteria</taxon>
        <taxon>Bacillati</taxon>
        <taxon>Bacillota</taxon>
        <taxon>Bacilli</taxon>
        <taxon>Bacillales</taxon>
        <taxon>Paenibacillaceae</taxon>
        <taxon>Paenibacillus</taxon>
    </lineage>
</organism>
<name>A0A1X9T472_9BACL</name>
<keyword evidence="1" id="KW-0732">Signal</keyword>
<evidence type="ECO:0000313" key="3">
    <source>
        <dbReference type="Proteomes" id="UP000078148"/>
    </source>
</evidence>
<keyword evidence="3" id="KW-1185">Reference proteome</keyword>
<dbReference type="AlphaFoldDB" id="A0A1X9T472"/>
<feature type="signal peptide" evidence="1">
    <location>
        <begin position="1"/>
        <end position="28"/>
    </location>
</feature>
<gene>
    <name evidence="2" type="ORF">AR543_p0086</name>
</gene>
<evidence type="ECO:0000313" key="2">
    <source>
        <dbReference type="EMBL" id="ARR10694.1"/>
    </source>
</evidence>